<proteinExistence type="inferred from homology"/>
<dbReference type="Pfam" id="PF18471">
    <property type="entry name" value="Ribosomal_L27_C"/>
    <property type="match status" value="1"/>
</dbReference>
<feature type="domain" description="Large ribosomal subunit protein bL27m C-terminal" evidence="10">
    <location>
        <begin position="139"/>
        <end position="375"/>
    </location>
</feature>
<evidence type="ECO:0000256" key="7">
    <source>
        <dbReference type="ARBA" id="ARBA00035267"/>
    </source>
</evidence>
<dbReference type="PANTHER" id="PTHR15893:SF0">
    <property type="entry name" value="LARGE RIBOSOMAL SUBUNIT PROTEIN BL27M"/>
    <property type="match status" value="1"/>
</dbReference>
<dbReference type="PROSITE" id="PS00831">
    <property type="entry name" value="RIBOSOMAL_L27"/>
    <property type="match status" value="1"/>
</dbReference>
<evidence type="ECO:0000259" key="10">
    <source>
        <dbReference type="Pfam" id="PF18471"/>
    </source>
</evidence>
<evidence type="ECO:0000256" key="9">
    <source>
        <dbReference type="SAM" id="MobiDB-lite"/>
    </source>
</evidence>
<dbReference type="InterPro" id="IPR018261">
    <property type="entry name" value="Ribosomal_bL27_CS"/>
</dbReference>
<evidence type="ECO:0000256" key="6">
    <source>
        <dbReference type="ARBA" id="ARBA00023274"/>
    </source>
</evidence>
<evidence type="ECO:0000313" key="12">
    <source>
        <dbReference type="Proteomes" id="UP000195602"/>
    </source>
</evidence>
<dbReference type="Gene3D" id="2.40.50.100">
    <property type="match status" value="1"/>
</dbReference>
<protein>
    <recommendedName>
        <fullName evidence="7">Large ribosomal subunit protein bL27m</fullName>
    </recommendedName>
    <alternativeName>
        <fullName evidence="8">54S ribosomal protein L2, mitochondrial</fullName>
    </alternativeName>
</protein>
<evidence type="ECO:0000256" key="3">
    <source>
        <dbReference type="ARBA" id="ARBA00022946"/>
    </source>
</evidence>
<evidence type="ECO:0000256" key="2">
    <source>
        <dbReference type="ARBA" id="ARBA00010797"/>
    </source>
</evidence>
<feature type="region of interest" description="Disordered" evidence="9">
    <location>
        <begin position="31"/>
        <end position="50"/>
    </location>
</feature>
<evidence type="ECO:0000256" key="1">
    <source>
        <dbReference type="ARBA" id="ARBA00004173"/>
    </source>
</evidence>
<reference evidence="11 12" key="1">
    <citation type="submission" date="2017-04" db="EMBL/GenBank/DDBJ databases">
        <title>Draft genome of the yeast Clavispora lusitaniae type strain CBS 6936.</title>
        <authorList>
            <person name="Durrens P."/>
            <person name="Klopp C."/>
            <person name="Biteau N."/>
            <person name="Fitton-Ouhabi V."/>
            <person name="Dementhon K."/>
            <person name="Accoceberry I."/>
            <person name="Sherman D.J."/>
            <person name="Noel T."/>
        </authorList>
    </citation>
    <scope>NUCLEOTIDE SEQUENCE [LARGE SCALE GENOMIC DNA]</scope>
    <source>
        <strain evidence="11 12">CBS 6936</strain>
    </source>
</reference>
<dbReference type="FunFam" id="2.40.50.100:FF:000042">
    <property type="entry name" value="50S ribosomal protein L27"/>
    <property type="match status" value="1"/>
</dbReference>
<gene>
    <name evidence="11" type="ORF">A9F13_14g01408</name>
</gene>
<dbReference type="PANTHER" id="PTHR15893">
    <property type="entry name" value="RIBOSOMAL PROTEIN L27"/>
    <property type="match status" value="1"/>
</dbReference>
<dbReference type="NCBIfam" id="TIGR00062">
    <property type="entry name" value="L27"/>
    <property type="match status" value="1"/>
</dbReference>
<name>A0AA91PXB0_CLALS</name>
<evidence type="ECO:0000256" key="8">
    <source>
        <dbReference type="ARBA" id="ARBA00035465"/>
    </source>
</evidence>
<dbReference type="EMBL" id="LYUB02000014">
    <property type="protein sequence ID" value="OVF07299.1"/>
    <property type="molecule type" value="Genomic_DNA"/>
</dbReference>
<dbReference type="GO" id="GO:0003735">
    <property type="term" value="F:structural constituent of ribosome"/>
    <property type="evidence" value="ECO:0007669"/>
    <property type="project" value="InterPro"/>
</dbReference>
<dbReference type="PRINTS" id="PR00063">
    <property type="entry name" value="RIBOSOMALL27"/>
</dbReference>
<accession>A0AA91PXB0</accession>
<dbReference type="Pfam" id="PF01016">
    <property type="entry name" value="Ribosomal_L27"/>
    <property type="match status" value="1"/>
</dbReference>
<dbReference type="Proteomes" id="UP000195602">
    <property type="component" value="Unassembled WGS sequence"/>
</dbReference>
<keyword evidence="6" id="KW-0687">Ribonucleoprotein</keyword>
<dbReference type="SUPFAM" id="SSF110324">
    <property type="entry name" value="Ribosomal L27 protein-like"/>
    <property type="match status" value="1"/>
</dbReference>
<dbReference type="GO" id="GO:0006412">
    <property type="term" value="P:translation"/>
    <property type="evidence" value="ECO:0007669"/>
    <property type="project" value="InterPro"/>
</dbReference>
<keyword evidence="5" id="KW-0496">Mitochondrion</keyword>
<comment type="subcellular location">
    <subcellularLocation>
        <location evidence="1">Mitochondrion</location>
    </subcellularLocation>
</comment>
<dbReference type="InterPro" id="IPR001684">
    <property type="entry name" value="Ribosomal_bL27"/>
</dbReference>
<dbReference type="KEGG" id="clus:A9F13_14g01408"/>
<evidence type="ECO:0000256" key="4">
    <source>
        <dbReference type="ARBA" id="ARBA00022980"/>
    </source>
</evidence>
<sequence length="376" mass="42100">MSFLRQISPLVQSGNTLRSPVGSLTHIRTATKKVSGSRTNKNDSAGRRLGPKAYENQFVQPGEIIMRQRGTKIHPGDNVGIGKDHTIFALEPGYVRFYLDPFHPLRKFVGVALRKDLTLPAPHFEPRVRRFGYIPLEGEEADKEEAHMSRKEYLAQPELLKRAEKEAEASAQVLAAYTKVVAAKLPQLSAENVKLGASRLQFVANKLSEDESHELAYGQATYNYIYDLDLAVRRGELSSDEADSKKTEYLSFVQDFDSKLSVDFNGVIYKTLSEEARSARKEDISSQLAKFANKKIGPEDKKTILGLISEGGVFSRKERIELKRQYLPKVLPVTVPGTVLENPGKKLPKDAVPVRIYNPEDRSVQTIVRTKDAFLA</sequence>
<organism evidence="11 12">
    <name type="scientific">Clavispora lusitaniae</name>
    <name type="common">Candida lusitaniae</name>
    <dbReference type="NCBI Taxonomy" id="36911"/>
    <lineage>
        <taxon>Eukaryota</taxon>
        <taxon>Fungi</taxon>
        <taxon>Dikarya</taxon>
        <taxon>Ascomycota</taxon>
        <taxon>Saccharomycotina</taxon>
        <taxon>Pichiomycetes</taxon>
        <taxon>Metschnikowiaceae</taxon>
        <taxon>Clavispora</taxon>
    </lineage>
</organism>
<dbReference type="GO" id="GO:0005762">
    <property type="term" value="C:mitochondrial large ribosomal subunit"/>
    <property type="evidence" value="ECO:0007669"/>
    <property type="project" value="TreeGrafter"/>
</dbReference>
<evidence type="ECO:0000256" key="5">
    <source>
        <dbReference type="ARBA" id="ARBA00023128"/>
    </source>
</evidence>
<keyword evidence="3" id="KW-0809">Transit peptide</keyword>
<evidence type="ECO:0000313" key="11">
    <source>
        <dbReference type="EMBL" id="OVF07299.1"/>
    </source>
</evidence>
<dbReference type="AlphaFoldDB" id="A0AA91PXB0"/>
<dbReference type="InterPro" id="IPR041244">
    <property type="entry name" value="Ribosomal_bL27m_C"/>
</dbReference>
<comment type="caution">
    <text evidence="11">The sequence shown here is derived from an EMBL/GenBank/DDBJ whole genome shotgun (WGS) entry which is preliminary data.</text>
</comment>
<keyword evidence="4 11" id="KW-0689">Ribosomal protein</keyword>
<comment type="similarity">
    <text evidence="2">Belongs to the bacterial ribosomal protein bL27 family.</text>
</comment>